<name>A0A9P6CCR6_9AGAR</name>
<keyword evidence="1" id="KW-0812">Transmembrane</keyword>
<evidence type="ECO:0000313" key="3">
    <source>
        <dbReference type="Proteomes" id="UP000807353"/>
    </source>
</evidence>
<feature type="transmembrane region" description="Helical" evidence="1">
    <location>
        <begin position="184"/>
        <end position="204"/>
    </location>
</feature>
<feature type="transmembrane region" description="Helical" evidence="1">
    <location>
        <begin position="81"/>
        <end position="100"/>
    </location>
</feature>
<evidence type="ECO:0000256" key="1">
    <source>
        <dbReference type="SAM" id="Phobius"/>
    </source>
</evidence>
<keyword evidence="1" id="KW-0472">Membrane</keyword>
<keyword evidence="1" id="KW-1133">Transmembrane helix</keyword>
<dbReference type="EMBL" id="MU150291">
    <property type="protein sequence ID" value="KAF9460971.1"/>
    <property type="molecule type" value="Genomic_DNA"/>
</dbReference>
<gene>
    <name evidence="2" type="ORF">BDZ94DRAFT_864325</name>
</gene>
<comment type="caution">
    <text evidence="2">The sequence shown here is derived from an EMBL/GenBank/DDBJ whole genome shotgun (WGS) entry which is preliminary data.</text>
</comment>
<evidence type="ECO:0000313" key="2">
    <source>
        <dbReference type="EMBL" id="KAF9460971.1"/>
    </source>
</evidence>
<feature type="transmembrane region" description="Helical" evidence="1">
    <location>
        <begin position="12"/>
        <end position="35"/>
    </location>
</feature>
<protein>
    <submittedName>
        <fullName evidence="2">Uncharacterized protein</fullName>
    </submittedName>
</protein>
<dbReference type="Proteomes" id="UP000807353">
    <property type="component" value="Unassembled WGS sequence"/>
</dbReference>
<dbReference type="AlphaFoldDB" id="A0A9P6CCR6"/>
<proteinExistence type="predicted"/>
<reference evidence="2" key="1">
    <citation type="submission" date="2020-11" db="EMBL/GenBank/DDBJ databases">
        <authorList>
            <consortium name="DOE Joint Genome Institute"/>
            <person name="Ahrendt S."/>
            <person name="Riley R."/>
            <person name="Andreopoulos W."/>
            <person name="Labutti K."/>
            <person name="Pangilinan J."/>
            <person name="Ruiz-Duenas F.J."/>
            <person name="Barrasa J.M."/>
            <person name="Sanchez-Garcia M."/>
            <person name="Camarero S."/>
            <person name="Miyauchi S."/>
            <person name="Serrano A."/>
            <person name="Linde D."/>
            <person name="Babiker R."/>
            <person name="Drula E."/>
            <person name="Ayuso-Fernandez I."/>
            <person name="Pacheco R."/>
            <person name="Padilla G."/>
            <person name="Ferreira P."/>
            <person name="Barriuso J."/>
            <person name="Kellner H."/>
            <person name="Castanera R."/>
            <person name="Alfaro M."/>
            <person name="Ramirez L."/>
            <person name="Pisabarro A.G."/>
            <person name="Kuo A."/>
            <person name="Tritt A."/>
            <person name="Lipzen A."/>
            <person name="He G."/>
            <person name="Yan M."/>
            <person name="Ng V."/>
            <person name="Cullen D."/>
            <person name="Martin F."/>
            <person name="Rosso M.-N."/>
            <person name="Henrissat B."/>
            <person name="Hibbett D."/>
            <person name="Martinez A.T."/>
            <person name="Grigoriev I.V."/>
        </authorList>
    </citation>
    <scope>NUCLEOTIDE SEQUENCE</scope>
    <source>
        <strain evidence="2">CBS 247.69</strain>
    </source>
</reference>
<feature type="transmembrane region" description="Helical" evidence="1">
    <location>
        <begin position="106"/>
        <end position="127"/>
    </location>
</feature>
<accession>A0A9P6CCR6</accession>
<keyword evidence="3" id="KW-1185">Reference proteome</keyword>
<sequence>MGRRDIWNDIIVRKGLGLVSLVTLWLWGILFMHHLDDIVFTLKQRRNKTTDLYPPIRWPYDVWMFIGISWSGIAEAHPWHFHLVICCFHWSWILGIYRGIKLNPSYVFTCGQALSVFTSFSPILAVFDLGIIRLIKSWEITGKKGGSLFMKFKDEFRFFFTRKPNPWRGPIRTSPEPCRSFGTLWMFMIVMGLSALWGYMMNLYIKAGTEPNTPTPINSPHKKWKIFFGRLICLGLCSWELLRRSIFLVLVKTEQLLVSHGLYGVPLCHGILPMRCTIVFSVCGTCY</sequence>
<organism evidence="2 3">
    <name type="scientific">Collybia nuda</name>
    <dbReference type="NCBI Taxonomy" id="64659"/>
    <lineage>
        <taxon>Eukaryota</taxon>
        <taxon>Fungi</taxon>
        <taxon>Dikarya</taxon>
        <taxon>Basidiomycota</taxon>
        <taxon>Agaricomycotina</taxon>
        <taxon>Agaricomycetes</taxon>
        <taxon>Agaricomycetidae</taxon>
        <taxon>Agaricales</taxon>
        <taxon>Tricholomatineae</taxon>
        <taxon>Clitocybaceae</taxon>
        <taxon>Collybia</taxon>
    </lineage>
</organism>